<comment type="caution">
    <text evidence="3">The sequence shown here is derived from an EMBL/GenBank/DDBJ whole genome shotgun (WGS) entry which is preliminary data.</text>
</comment>
<dbReference type="GO" id="GO:0016020">
    <property type="term" value="C:membrane"/>
    <property type="evidence" value="ECO:0007669"/>
    <property type="project" value="TreeGrafter"/>
</dbReference>
<keyword evidence="1" id="KW-0472">Membrane</keyword>
<feature type="transmembrane region" description="Helical" evidence="1">
    <location>
        <begin position="196"/>
        <end position="217"/>
    </location>
</feature>
<dbReference type="InterPro" id="IPR050879">
    <property type="entry name" value="Acyltransferase_3"/>
</dbReference>
<feature type="transmembrane region" description="Helical" evidence="1">
    <location>
        <begin position="156"/>
        <end position="176"/>
    </location>
</feature>
<dbReference type="RefSeq" id="WP_140866089.1">
    <property type="nucleotide sequence ID" value="NZ_RCZK01000001.1"/>
</dbReference>
<feature type="transmembrane region" description="Helical" evidence="1">
    <location>
        <begin position="248"/>
        <end position="266"/>
    </location>
</feature>
<keyword evidence="1" id="KW-1133">Transmembrane helix</keyword>
<dbReference type="AlphaFoldDB" id="A0A502CR21"/>
<dbReference type="EMBL" id="RCZK01000001">
    <property type="protein sequence ID" value="TPG15328.1"/>
    <property type="molecule type" value="Genomic_DNA"/>
</dbReference>
<sequence>MDLRRQPALDVVRGIAISLVLLFHLHFATGIAALDRVIRPIVEVGWVGVDLFFVLSGFLVGRIILAECVATGGFDRAKFIKRRILRLWPVLFLYLAALVLLGGAKGFALVVPVLLHVQNYAVHVPSHLWSLAVEEQFYLVVALALPWLVTRHGARGVVVALVAVIVASTSLRLLAWSDGVDPRALQWQTQYRADGLALGVLFAWIERYRPTLFSALVRRRARNVALAMLGYAVLVGLGTSALRFGPGLIAADVGSAALILAFHHAATPASTRWLAMLGAVAYPLYIWHPSIGQVGHEIAREVGLKAPSGVFGIAFGTSVLVAALISALIERPFMRLRERPRSAARAAHVTIIDTENYYQ</sequence>
<keyword evidence="3" id="KW-0012">Acyltransferase</keyword>
<dbReference type="PANTHER" id="PTHR23028">
    <property type="entry name" value="ACETYLTRANSFERASE"/>
    <property type="match status" value="1"/>
</dbReference>
<keyword evidence="3" id="KW-0808">Transferase</keyword>
<dbReference type="GO" id="GO:0016747">
    <property type="term" value="F:acyltransferase activity, transferring groups other than amino-acyl groups"/>
    <property type="evidence" value="ECO:0007669"/>
    <property type="project" value="InterPro"/>
</dbReference>
<feature type="transmembrane region" description="Helical" evidence="1">
    <location>
        <begin position="46"/>
        <end position="70"/>
    </location>
</feature>
<keyword evidence="4" id="KW-1185">Reference proteome</keyword>
<proteinExistence type="predicted"/>
<evidence type="ECO:0000313" key="4">
    <source>
        <dbReference type="Proteomes" id="UP000318413"/>
    </source>
</evidence>
<dbReference type="OrthoDB" id="9796461at2"/>
<keyword evidence="1" id="KW-0812">Transmembrane</keyword>
<reference evidence="3 4" key="1">
    <citation type="journal article" date="2019" name="Environ. Microbiol.">
        <title>Species interactions and distinct microbial communities in high Arctic permafrost affected cryosols are associated with the CH4 and CO2 gas fluxes.</title>
        <authorList>
            <person name="Altshuler I."/>
            <person name="Hamel J."/>
            <person name="Turney S."/>
            <person name="Magnuson E."/>
            <person name="Levesque R."/>
            <person name="Greer C."/>
            <person name="Whyte L.G."/>
        </authorList>
    </citation>
    <scope>NUCLEOTIDE SEQUENCE [LARGE SCALE GENOMIC DNA]</scope>
    <source>
        <strain evidence="3 4">S5.1</strain>
    </source>
</reference>
<feature type="domain" description="Acyltransferase 3" evidence="2">
    <location>
        <begin position="8"/>
        <end position="326"/>
    </location>
</feature>
<feature type="transmembrane region" description="Helical" evidence="1">
    <location>
        <begin position="12"/>
        <end position="34"/>
    </location>
</feature>
<feature type="transmembrane region" description="Helical" evidence="1">
    <location>
        <begin position="91"/>
        <end position="115"/>
    </location>
</feature>
<organism evidence="3 4">
    <name type="scientific">Sphingomonas oligophenolica</name>
    <dbReference type="NCBI Taxonomy" id="301154"/>
    <lineage>
        <taxon>Bacteria</taxon>
        <taxon>Pseudomonadati</taxon>
        <taxon>Pseudomonadota</taxon>
        <taxon>Alphaproteobacteria</taxon>
        <taxon>Sphingomonadales</taxon>
        <taxon>Sphingomonadaceae</taxon>
        <taxon>Sphingomonas</taxon>
    </lineage>
</organism>
<dbReference type="Proteomes" id="UP000318413">
    <property type="component" value="Unassembled WGS sequence"/>
</dbReference>
<dbReference type="PANTHER" id="PTHR23028:SF53">
    <property type="entry name" value="ACYL_TRANSF_3 DOMAIN-CONTAINING PROTEIN"/>
    <property type="match status" value="1"/>
</dbReference>
<feature type="transmembrane region" description="Helical" evidence="1">
    <location>
        <begin position="310"/>
        <end position="329"/>
    </location>
</feature>
<name>A0A502CR21_9SPHN</name>
<dbReference type="Pfam" id="PF01757">
    <property type="entry name" value="Acyl_transf_3"/>
    <property type="match status" value="1"/>
</dbReference>
<evidence type="ECO:0000256" key="1">
    <source>
        <dbReference type="SAM" id="Phobius"/>
    </source>
</evidence>
<feature type="transmembrane region" description="Helical" evidence="1">
    <location>
        <begin position="127"/>
        <end position="149"/>
    </location>
</feature>
<dbReference type="InterPro" id="IPR002656">
    <property type="entry name" value="Acyl_transf_3_dom"/>
</dbReference>
<accession>A0A502CR21</accession>
<feature type="transmembrane region" description="Helical" evidence="1">
    <location>
        <begin position="224"/>
        <end position="242"/>
    </location>
</feature>
<feature type="transmembrane region" description="Helical" evidence="1">
    <location>
        <begin position="273"/>
        <end position="290"/>
    </location>
</feature>
<evidence type="ECO:0000259" key="2">
    <source>
        <dbReference type="Pfam" id="PF01757"/>
    </source>
</evidence>
<gene>
    <name evidence="3" type="ORF">EAH84_00470</name>
</gene>
<dbReference type="GO" id="GO:0009103">
    <property type="term" value="P:lipopolysaccharide biosynthetic process"/>
    <property type="evidence" value="ECO:0007669"/>
    <property type="project" value="TreeGrafter"/>
</dbReference>
<evidence type="ECO:0000313" key="3">
    <source>
        <dbReference type="EMBL" id="TPG15328.1"/>
    </source>
</evidence>
<protein>
    <submittedName>
        <fullName evidence="3">Acyltransferase</fullName>
    </submittedName>
</protein>